<comment type="caution">
    <text evidence="1">The sequence shown here is derived from an EMBL/GenBank/DDBJ whole genome shotgun (WGS) entry which is preliminary data.</text>
</comment>
<organism evidence="1 2">
    <name type="scientific">Handelsmanbacteria sp. (strain RIFCSPLOWO2_12_FULL_64_10)</name>
    <dbReference type="NCBI Taxonomy" id="1817868"/>
    <lineage>
        <taxon>Bacteria</taxon>
        <taxon>Candidatus Handelsmaniibacteriota</taxon>
    </lineage>
</organism>
<sequence>MDPTCLSYCLTEEERRTFEEKGFFILEDVLPPQLVKDVGAVVDRIDARHRAENNVGPHERVNLLDFIGKDEVFLELLDWPRTFPKVWGILGWNIQLYHTHMAVTPPGPPGEAPAKKRLGWHQDSGRLNIDLETTPRPRVSLKVAFFLTDTRELGRANFYVIPGSHLQNRVAFPEDGVSDPEGTTPVRAPAGSAVFFDRRIWHAASPNFSSVTRRVLFYGYSYRWLRPRDNMTVAHFMDRCDPIRRQLLGASTGGFGYTSPGDADVPLKGWIKERLGEAAVAP</sequence>
<dbReference type="PANTHER" id="PTHR20883">
    <property type="entry name" value="PHYTANOYL-COA DIOXYGENASE DOMAIN CONTAINING 1"/>
    <property type="match status" value="1"/>
</dbReference>
<reference evidence="1 2" key="1">
    <citation type="journal article" date="2016" name="Nat. Commun.">
        <title>Thousands of microbial genomes shed light on interconnected biogeochemical processes in an aquifer system.</title>
        <authorList>
            <person name="Anantharaman K."/>
            <person name="Brown C.T."/>
            <person name="Hug L.A."/>
            <person name="Sharon I."/>
            <person name="Castelle C.J."/>
            <person name="Probst A.J."/>
            <person name="Thomas B.C."/>
            <person name="Singh A."/>
            <person name="Wilkins M.J."/>
            <person name="Karaoz U."/>
            <person name="Brodie E.L."/>
            <person name="Williams K.H."/>
            <person name="Hubbard S.S."/>
            <person name="Banfield J.F."/>
        </authorList>
    </citation>
    <scope>NUCLEOTIDE SEQUENCE [LARGE SCALE GENOMIC DNA]</scope>
    <source>
        <strain evidence="2">RIFCSPLOWO2_12_FULL_64_10</strain>
    </source>
</reference>
<dbReference type="GO" id="GO:0005506">
    <property type="term" value="F:iron ion binding"/>
    <property type="evidence" value="ECO:0007669"/>
    <property type="project" value="UniProtKB-ARBA"/>
</dbReference>
<dbReference type="SUPFAM" id="SSF51197">
    <property type="entry name" value="Clavaminate synthase-like"/>
    <property type="match status" value="1"/>
</dbReference>
<protein>
    <recommendedName>
        <fullName evidence="3">Phytanoyl-CoA dioxygenase</fullName>
    </recommendedName>
</protein>
<proteinExistence type="predicted"/>
<evidence type="ECO:0008006" key="3">
    <source>
        <dbReference type="Google" id="ProtNLM"/>
    </source>
</evidence>
<dbReference type="AlphaFoldDB" id="A0A1F6CA57"/>
<dbReference type="PANTHER" id="PTHR20883:SF48">
    <property type="entry name" value="ECTOINE DIOXYGENASE"/>
    <property type="match status" value="1"/>
</dbReference>
<name>A0A1F6CA57_HANXR</name>
<dbReference type="InterPro" id="IPR008775">
    <property type="entry name" value="Phytyl_CoA_dOase-like"/>
</dbReference>
<dbReference type="Gene3D" id="2.60.120.620">
    <property type="entry name" value="q2cbj1_9rhob like domain"/>
    <property type="match status" value="1"/>
</dbReference>
<dbReference type="EMBL" id="MFKF01000355">
    <property type="protein sequence ID" value="OGG45940.1"/>
    <property type="molecule type" value="Genomic_DNA"/>
</dbReference>
<evidence type="ECO:0000313" key="2">
    <source>
        <dbReference type="Proteomes" id="UP000178606"/>
    </source>
</evidence>
<gene>
    <name evidence="1" type="ORF">A3F84_20595</name>
</gene>
<dbReference type="GO" id="GO:0016706">
    <property type="term" value="F:2-oxoglutarate-dependent dioxygenase activity"/>
    <property type="evidence" value="ECO:0007669"/>
    <property type="project" value="UniProtKB-ARBA"/>
</dbReference>
<evidence type="ECO:0000313" key="1">
    <source>
        <dbReference type="EMBL" id="OGG45940.1"/>
    </source>
</evidence>
<accession>A0A1F6CA57</accession>
<dbReference type="Pfam" id="PF05721">
    <property type="entry name" value="PhyH"/>
    <property type="match status" value="1"/>
</dbReference>
<dbReference type="Proteomes" id="UP000178606">
    <property type="component" value="Unassembled WGS sequence"/>
</dbReference>